<keyword evidence="5" id="KW-1133">Transmembrane helix</keyword>
<proteinExistence type="inferred from homology"/>
<dbReference type="Gene3D" id="3.50.50.60">
    <property type="entry name" value="FAD/NAD(P)-binding domain"/>
    <property type="match status" value="1"/>
</dbReference>
<dbReference type="InterPro" id="IPR002938">
    <property type="entry name" value="FAD-bd"/>
</dbReference>
<evidence type="ECO:0000256" key="3">
    <source>
        <dbReference type="ARBA" id="ARBA00022827"/>
    </source>
</evidence>
<accession>A0A9P5VHL6</accession>
<keyword evidence="8" id="KW-1185">Reference proteome</keyword>
<dbReference type="Proteomes" id="UP000696485">
    <property type="component" value="Unassembled WGS sequence"/>
</dbReference>
<evidence type="ECO:0000313" key="7">
    <source>
        <dbReference type="EMBL" id="KAF9324164.1"/>
    </source>
</evidence>
<dbReference type="SUPFAM" id="SSF51905">
    <property type="entry name" value="FAD/NAD(P)-binding domain"/>
    <property type="match status" value="1"/>
</dbReference>
<feature type="domain" description="FAD-binding" evidence="6">
    <location>
        <begin position="13"/>
        <end position="178"/>
    </location>
</feature>
<evidence type="ECO:0000256" key="2">
    <source>
        <dbReference type="ARBA" id="ARBA00022630"/>
    </source>
</evidence>
<evidence type="ECO:0000313" key="8">
    <source>
        <dbReference type="Proteomes" id="UP000696485"/>
    </source>
</evidence>
<gene>
    <name evidence="7" type="ORF">BG006_000810</name>
</gene>
<evidence type="ECO:0000256" key="4">
    <source>
        <dbReference type="ARBA" id="ARBA00023002"/>
    </source>
</evidence>
<keyword evidence="4" id="KW-0560">Oxidoreductase</keyword>
<evidence type="ECO:0000256" key="5">
    <source>
        <dbReference type="SAM" id="Phobius"/>
    </source>
</evidence>
<dbReference type="InterPro" id="IPR036188">
    <property type="entry name" value="FAD/NAD-bd_sf"/>
</dbReference>
<name>A0A9P5VHL6_9FUNG</name>
<evidence type="ECO:0000259" key="6">
    <source>
        <dbReference type="Pfam" id="PF01494"/>
    </source>
</evidence>
<keyword evidence="5" id="KW-0812">Transmembrane</keyword>
<dbReference type="Pfam" id="PF01494">
    <property type="entry name" value="FAD_binding_3"/>
    <property type="match status" value="2"/>
</dbReference>
<dbReference type="GO" id="GO:0071949">
    <property type="term" value="F:FAD binding"/>
    <property type="evidence" value="ECO:0007669"/>
    <property type="project" value="InterPro"/>
</dbReference>
<keyword evidence="5" id="KW-0472">Membrane</keyword>
<dbReference type="EMBL" id="JAAAUY010001140">
    <property type="protein sequence ID" value="KAF9324164.1"/>
    <property type="molecule type" value="Genomic_DNA"/>
</dbReference>
<protein>
    <recommendedName>
        <fullName evidence="6">FAD-binding domain-containing protein</fullName>
    </recommendedName>
</protein>
<dbReference type="PANTHER" id="PTHR47356">
    <property type="entry name" value="FAD-DEPENDENT MONOOXYGENASE ASQG-RELATED"/>
    <property type="match status" value="1"/>
</dbReference>
<organism evidence="7 8">
    <name type="scientific">Podila minutissima</name>
    <dbReference type="NCBI Taxonomy" id="64525"/>
    <lineage>
        <taxon>Eukaryota</taxon>
        <taxon>Fungi</taxon>
        <taxon>Fungi incertae sedis</taxon>
        <taxon>Mucoromycota</taxon>
        <taxon>Mortierellomycotina</taxon>
        <taxon>Mortierellomycetes</taxon>
        <taxon>Mortierellales</taxon>
        <taxon>Mortierellaceae</taxon>
        <taxon>Podila</taxon>
    </lineage>
</organism>
<dbReference type="PANTHER" id="PTHR47356:SF2">
    <property type="entry name" value="FAD-BINDING DOMAIN-CONTAINING PROTEIN-RELATED"/>
    <property type="match status" value="1"/>
</dbReference>
<feature type="transmembrane region" description="Helical" evidence="5">
    <location>
        <begin position="15"/>
        <end position="40"/>
    </location>
</feature>
<evidence type="ECO:0000256" key="1">
    <source>
        <dbReference type="ARBA" id="ARBA00007992"/>
    </source>
</evidence>
<feature type="domain" description="FAD-binding" evidence="6">
    <location>
        <begin position="290"/>
        <end position="368"/>
    </location>
</feature>
<dbReference type="InterPro" id="IPR050562">
    <property type="entry name" value="FAD_mOase_fung"/>
</dbReference>
<dbReference type="GO" id="GO:0004497">
    <property type="term" value="F:monooxygenase activity"/>
    <property type="evidence" value="ECO:0007669"/>
    <property type="project" value="InterPro"/>
</dbReference>
<keyword evidence="2" id="KW-0285">Flavoprotein</keyword>
<reference evidence="7" key="1">
    <citation type="journal article" date="2020" name="Fungal Divers.">
        <title>Resolving the Mortierellaceae phylogeny through synthesis of multi-gene phylogenetics and phylogenomics.</title>
        <authorList>
            <person name="Vandepol N."/>
            <person name="Liber J."/>
            <person name="Desiro A."/>
            <person name="Na H."/>
            <person name="Kennedy M."/>
            <person name="Barry K."/>
            <person name="Grigoriev I.V."/>
            <person name="Miller A.N."/>
            <person name="O'Donnell K."/>
            <person name="Stajich J.E."/>
            <person name="Bonito G."/>
        </authorList>
    </citation>
    <scope>NUCLEOTIDE SEQUENCE</scope>
    <source>
        <strain evidence="7">NVP1</strain>
    </source>
</reference>
<comment type="caution">
    <text evidence="7">The sequence shown here is derived from an EMBL/GenBank/DDBJ whole genome shotgun (WGS) entry which is preliminary data.</text>
</comment>
<comment type="similarity">
    <text evidence="1">Belongs to the paxM FAD-dependent monooxygenase family.</text>
</comment>
<sequence>MPHSVPSSSNKPRVLIVGAGLGGLTLALLLLKGGIPFLIVERAKEVRPLGSALSLGANLARLLEQIGLLEEFKAIGKPYTQVKTLDGDLNSLFTMDFTGTVDIGNSKEYIVARPDLYDMLWRQIPREYILMQKKVLSFEQNDEGVTIRCSDNSEYVGDILVGADGAYSAVRQNLYKELKLAKKLPASDDVPLPFSCVCLVGQTTPQNPEDFPHLQLELSQFITVLGENNTYKFLTKETSKSNDSFRNSEWGPEAAEVMCKEVRHFKVPGGKDGQILTIGDLIDRTPNDLISKVMLEEKIFDTWYGGRTVLLGDACHKLNPAGGAGALSAMHDAIALANWICAVQKTDVPELEKIFREYYVERLPSVQAQFATSNMLKNVGGKTITAAITRAVFKRSPAWLWRKVMTKRTSERPIVSFLPLVEDQGSVKPKYQPSLHKTLAIHEHKRAAAI</sequence>
<dbReference type="AlphaFoldDB" id="A0A9P5VHL6"/>
<keyword evidence="3" id="KW-0274">FAD</keyword>
<dbReference type="PRINTS" id="PR00420">
    <property type="entry name" value="RNGMNOXGNASE"/>
</dbReference>